<comment type="caution">
    <text evidence="2">The sequence shown here is derived from an EMBL/GenBank/DDBJ whole genome shotgun (WGS) entry which is preliminary data.</text>
</comment>
<accession>A0A562UCX3</accession>
<gene>
    <name evidence="2" type="ORF">JN11_00704</name>
</gene>
<dbReference type="PANTHER" id="PTHR31757">
    <property type="entry name" value="SLL0781 PROTEIN"/>
    <property type="match status" value="1"/>
</dbReference>
<keyword evidence="1" id="KW-0732">Signal</keyword>
<dbReference type="Proteomes" id="UP000317010">
    <property type="component" value="Unassembled WGS sequence"/>
</dbReference>
<feature type="signal peptide" evidence="1">
    <location>
        <begin position="1"/>
        <end position="39"/>
    </location>
</feature>
<feature type="chain" id="PRO_5022043988" description="SnoaL-like domain-containing protein" evidence="1">
    <location>
        <begin position="40"/>
        <end position="175"/>
    </location>
</feature>
<evidence type="ECO:0000313" key="2">
    <source>
        <dbReference type="EMBL" id="TWJ03167.1"/>
    </source>
</evidence>
<dbReference type="PANTHER" id="PTHR31757:SF0">
    <property type="entry name" value="SLL0781 PROTEIN"/>
    <property type="match status" value="1"/>
</dbReference>
<reference evidence="2 3" key="1">
    <citation type="submission" date="2019-07" db="EMBL/GenBank/DDBJ databases">
        <title>Genomic Encyclopedia of Archaeal and Bacterial Type Strains, Phase II (KMG-II): from individual species to whole genera.</title>
        <authorList>
            <person name="Goeker M."/>
        </authorList>
    </citation>
    <scope>NUCLEOTIDE SEQUENCE [LARGE SCALE GENOMIC DNA]</scope>
    <source>
        <strain evidence="2 3">ATCC BAA-1854</strain>
    </source>
</reference>
<protein>
    <recommendedName>
        <fullName evidence="4">SnoaL-like domain-containing protein</fullName>
    </recommendedName>
</protein>
<sequence length="175" mass="20202">MKRSNKKSLTRSVKRSVIKSLFIVSSIALFMSFYTAAKAQEDNIVPPFTQESAQAKLKINESVWNTRDPEKIAMLYGPDAEWRDRTNLIKGRAAIIAYLKEKFAKEADFKTSKEVWGAKLSKNAIRFEDEWRDTNTGQWYHSYGVEVVLFDDEGIIIERYASINDKPIKARERSL</sequence>
<dbReference type="InterPro" id="IPR009783">
    <property type="entry name" value="DUF1348"/>
</dbReference>
<keyword evidence="3" id="KW-1185">Reference proteome</keyword>
<dbReference type="InterPro" id="IPR032710">
    <property type="entry name" value="NTF2-like_dom_sf"/>
</dbReference>
<name>A0A562UCX3_9SPHI</name>
<dbReference type="Gene3D" id="3.10.450.50">
    <property type="match status" value="1"/>
</dbReference>
<organism evidence="2 3">
    <name type="scientific">Mucilaginibacter frigoritolerans</name>
    <dbReference type="NCBI Taxonomy" id="652788"/>
    <lineage>
        <taxon>Bacteria</taxon>
        <taxon>Pseudomonadati</taxon>
        <taxon>Bacteroidota</taxon>
        <taxon>Sphingobacteriia</taxon>
        <taxon>Sphingobacteriales</taxon>
        <taxon>Sphingobacteriaceae</taxon>
        <taxon>Mucilaginibacter</taxon>
    </lineage>
</organism>
<evidence type="ECO:0008006" key="4">
    <source>
        <dbReference type="Google" id="ProtNLM"/>
    </source>
</evidence>
<dbReference type="SUPFAM" id="SSF54427">
    <property type="entry name" value="NTF2-like"/>
    <property type="match status" value="1"/>
</dbReference>
<dbReference type="AlphaFoldDB" id="A0A562UCX3"/>
<proteinExistence type="predicted"/>
<evidence type="ECO:0000256" key="1">
    <source>
        <dbReference type="SAM" id="SignalP"/>
    </source>
</evidence>
<dbReference type="Pfam" id="PF07080">
    <property type="entry name" value="DUF1348"/>
    <property type="match status" value="1"/>
</dbReference>
<evidence type="ECO:0000313" key="3">
    <source>
        <dbReference type="Proteomes" id="UP000317010"/>
    </source>
</evidence>
<dbReference type="EMBL" id="VLLI01000002">
    <property type="protein sequence ID" value="TWJ03167.1"/>
    <property type="molecule type" value="Genomic_DNA"/>
</dbReference>